<organism evidence="1 2">
    <name type="scientific">Tagetes erecta</name>
    <name type="common">African marigold</name>
    <dbReference type="NCBI Taxonomy" id="13708"/>
    <lineage>
        <taxon>Eukaryota</taxon>
        <taxon>Viridiplantae</taxon>
        <taxon>Streptophyta</taxon>
        <taxon>Embryophyta</taxon>
        <taxon>Tracheophyta</taxon>
        <taxon>Spermatophyta</taxon>
        <taxon>Magnoliopsida</taxon>
        <taxon>eudicotyledons</taxon>
        <taxon>Gunneridae</taxon>
        <taxon>Pentapetalae</taxon>
        <taxon>asterids</taxon>
        <taxon>campanulids</taxon>
        <taxon>Asterales</taxon>
        <taxon>Asteraceae</taxon>
        <taxon>Asteroideae</taxon>
        <taxon>Heliantheae alliance</taxon>
        <taxon>Tageteae</taxon>
        <taxon>Tagetes</taxon>
    </lineage>
</organism>
<name>A0AAD8KPP6_TARER</name>
<dbReference type="Proteomes" id="UP001229421">
    <property type="component" value="Unassembled WGS sequence"/>
</dbReference>
<proteinExistence type="predicted"/>
<keyword evidence="2" id="KW-1185">Reference proteome</keyword>
<dbReference type="AlphaFoldDB" id="A0AAD8KPP6"/>
<evidence type="ECO:0000313" key="2">
    <source>
        <dbReference type="Proteomes" id="UP001229421"/>
    </source>
</evidence>
<protein>
    <submittedName>
        <fullName evidence="1">Uncharacterized protein</fullName>
    </submittedName>
</protein>
<evidence type="ECO:0000313" key="1">
    <source>
        <dbReference type="EMBL" id="KAK1424107.1"/>
    </source>
</evidence>
<dbReference type="EMBL" id="JAUHHV010000005">
    <property type="protein sequence ID" value="KAK1424107.1"/>
    <property type="molecule type" value="Genomic_DNA"/>
</dbReference>
<comment type="caution">
    <text evidence="1">The sequence shown here is derived from an EMBL/GenBank/DDBJ whole genome shotgun (WGS) entry which is preliminary data.</text>
</comment>
<accession>A0AAD8KPP6</accession>
<gene>
    <name evidence="1" type="ORF">QVD17_19420</name>
</gene>
<sequence length="81" mass="9453">MSFMSPPHSSSANSRIFGSTRESNPFYFGSIYKLFLTSKTLIHLIAASCRSHYSLYFIRSSFMFDFLHRYTISQSNNNIFF</sequence>
<reference evidence="1" key="1">
    <citation type="journal article" date="2023" name="bioRxiv">
        <title>Improved chromosome-level genome assembly for marigold (Tagetes erecta).</title>
        <authorList>
            <person name="Jiang F."/>
            <person name="Yuan L."/>
            <person name="Wang S."/>
            <person name="Wang H."/>
            <person name="Xu D."/>
            <person name="Wang A."/>
            <person name="Fan W."/>
        </authorList>
    </citation>
    <scope>NUCLEOTIDE SEQUENCE</scope>
    <source>
        <strain evidence="1">WSJ</strain>
        <tissue evidence="1">Leaf</tissue>
    </source>
</reference>